<dbReference type="InterPro" id="IPR043428">
    <property type="entry name" value="LivM-like"/>
</dbReference>
<organism evidence="2">
    <name type="scientific">marine sediment metagenome</name>
    <dbReference type="NCBI Taxonomy" id="412755"/>
    <lineage>
        <taxon>unclassified sequences</taxon>
        <taxon>metagenomes</taxon>
        <taxon>ecological metagenomes</taxon>
    </lineage>
</organism>
<evidence type="ECO:0000256" key="1">
    <source>
        <dbReference type="SAM" id="Phobius"/>
    </source>
</evidence>
<dbReference type="PANTHER" id="PTHR30482">
    <property type="entry name" value="HIGH-AFFINITY BRANCHED-CHAIN AMINO ACID TRANSPORT SYSTEM PERMEASE"/>
    <property type="match status" value="1"/>
</dbReference>
<dbReference type="AlphaFoldDB" id="X1SG98"/>
<keyword evidence="1" id="KW-0812">Transmembrane</keyword>
<name>X1SG98_9ZZZZ</name>
<evidence type="ECO:0008006" key="3">
    <source>
        <dbReference type="Google" id="ProtNLM"/>
    </source>
</evidence>
<dbReference type="GO" id="GO:0005886">
    <property type="term" value="C:plasma membrane"/>
    <property type="evidence" value="ECO:0007669"/>
    <property type="project" value="TreeGrafter"/>
</dbReference>
<keyword evidence="1" id="KW-0472">Membrane</keyword>
<comment type="caution">
    <text evidence="2">The sequence shown here is derived from an EMBL/GenBank/DDBJ whole genome shotgun (WGS) entry which is preliminary data.</text>
</comment>
<dbReference type="EMBL" id="BARW01023116">
    <property type="protein sequence ID" value="GAI91973.1"/>
    <property type="molecule type" value="Genomic_DNA"/>
</dbReference>
<feature type="transmembrane region" description="Helical" evidence="1">
    <location>
        <begin position="36"/>
        <end position="58"/>
    </location>
</feature>
<protein>
    <recommendedName>
        <fullName evidence="3">Branched-chain amino acid ABC transporter permease</fullName>
    </recommendedName>
</protein>
<sequence>MAVIGGLASVWGAIFGAATVSILKYELLLGFGEWDIVIYGLILMLVMIFMPEGLFVRLRELYGRWRLRYAQRGAET</sequence>
<proteinExistence type="predicted"/>
<dbReference type="GO" id="GO:0015658">
    <property type="term" value="F:branched-chain amino acid transmembrane transporter activity"/>
    <property type="evidence" value="ECO:0007669"/>
    <property type="project" value="InterPro"/>
</dbReference>
<reference evidence="2" key="1">
    <citation type="journal article" date="2014" name="Front. Microbiol.">
        <title>High frequency of phylogenetically diverse reductive dehalogenase-homologous genes in deep subseafloor sedimentary metagenomes.</title>
        <authorList>
            <person name="Kawai M."/>
            <person name="Futagami T."/>
            <person name="Toyoda A."/>
            <person name="Takaki Y."/>
            <person name="Nishi S."/>
            <person name="Hori S."/>
            <person name="Arai W."/>
            <person name="Tsubouchi T."/>
            <person name="Morono Y."/>
            <person name="Uchiyama I."/>
            <person name="Ito T."/>
            <person name="Fujiyama A."/>
            <person name="Inagaki F."/>
            <person name="Takami H."/>
        </authorList>
    </citation>
    <scope>NUCLEOTIDE SEQUENCE</scope>
    <source>
        <strain evidence="2">Expedition CK06-06</strain>
    </source>
</reference>
<evidence type="ECO:0000313" key="2">
    <source>
        <dbReference type="EMBL" id="GAI91973.1"/>
    </source>
</evidence>
<gene>
    <name evidence="2" type="ORF">S12H4_38408</name>
</gene>
<keyword evidence="1" id="KW-1133">Transmembrane helix</keyword>
<accession>X1SG98</accession>
<dbReference type="PANTHER" id="PTHR30482:SF18">
    <property type="entry name" value="BRANCHED AMINO ACID TRANSPORT SYSTEM PERMEASE"/>
    <property type="match status" value="1"/>
</dbReference>